<gene>
    <name evidence="2" type="ORF">FLONG3_11314</name>
</gene>
<feature type="non-terminal residue" evidence="2">
    <location>
        <position position="251"/>
    </location>
</feature>
<feature type="region of interest" description="Disordered" evidence="1">
    <location>
        <begin position="163"/>
        <end position="185"/>
    </location>
</feature>
<evidence type="ECO:0000256" key="1">
    <source>
        <dbReference type="SAM" id="MobiDB-lite"/>
    </source>
</evidence>
<reference evidence="2 3" key="1">
    <citation type="journal article" date="2018" name="PLoS Pathog.">
        <title>Evolution of structural diversity of trichothecenes, a family of toxins produced by plant pathogenic and entomopathogenic fungi.</title>
        <authorList>
            <person name="Proctor R.H."/>
            <person name="McCormick S.P."/>
            <person name="Kim H.S."/>
            <person name="Cardoza R.E."/>
            <person name="Stanley A.M."/>
            <person name="Lindo L."/>
            <person name="Kelly A."/>
            <person name="Brown D.W."/>
            <person name="Lee T."/>
            <person name="Vaughan M.M."/>
            <person name="Alexander N.J."/>
            <person name="Busman M."/>
            <person name="Gutierrez S."/>
        </authorList>
    </citation>
    <scope>NUCLEOTIDE SEQUENCE [LARGE SCALE GENOMIC DNA]</scope>
    <source>
        <strain evidence="2 3">NRRL 20695</strain>
    </source>
</reference>
<dbReference type="Proteomes" id="UP000266234">
    <property type="component" value="Unassembled WGS sequence"/>
</dbReference>
<proteinExistence type="predicted"/>
<evidence type="ECO:0000313" key="3">
    <source>
        <dbReference type="Proteomes" id="UP000266234"/>
    </source>
</evidence>
<sequence length="251" mass="28664">MDIKTAHELDVVSAATGAVSGPDSLECVSRQSYSTNQHLPYTQMAGYDHSRPYRANRKMERFESRDGRSPESWNVIMDISSFPEGIEKDLHNLDMDTNWSSRLDIVTTDIIGLMREAHRVFEVSVKAENGFENMAYHYNAFNPANNVNAVLDDEPLPGLWPWPKKELDSQEEGEEQDEWKQEKEESEEFEEWFERIETRLVFSSLLLFFFNVVNMQDFLSISINGTTAAARRRAMPTTTTGAGTISRNPPA</sequence>
<name>A0A395RFW3_9HYPO</name>
<dbReference type="OrthoDB" id="4589291at2759"/>
<comment type="caution">
    <text evidence="2">The sequence shown here is derived from an EMBL/GenBank/DDBJ whole genome shotgun (WGS) entry which is preliminary data.</text>
</comment>
<feature type="compositionally biased region" description="Low complexity" evidence="1">
    <location>
        <begin position="232"/>
        <end position="244"/>
    </location>
</feature>
<feature type="region of interest" description="Disordered" evidence="1">
    <location>
        <begin position="232"/>
        <end position="251"/>
    </location>
</feature>
<dbReference type="EMBL" id="PXOG01000411">
    <property type="protein sequence ID" value="RGP59001.1"/>
    <property type="molecule type" value="Genomic_DNA"/>
</dbReference>
<organism evidence="2 3">
    <name type="scientific">Fusarium longipes</name>
    <dbReference type="NCBI Taxonomy" id="694270"/>
    <lineage>
        <taxon>Eukaryota</taxon>
        <taxon>Fungi</taxon>
        <taxon>Dikarya</taxon>
        <taxon>Ascomycota</taxon>
        <taxon>Pezizomycotina</taxon>
        <taxon>Sordariomycetes</taxon>
        <taxon>Hypocreomycetidae</taxon>
        <taxon>Hypocreales</taxon>
        <taxon>Nectriaceae</taxon>
        <taxon>Fusarium</taxon>
    </lineage>
</organism>
<dbReference type="AlphaFoldDB" id="A0A395RFW3"/>
<evidence type="ECO:0000313" key="2">
    <source>
        <dbReference type="EMBL" id="RGP59001.1"/>
    </source>
</evidence>
<protein>
    <submittedName>
        <fullName evidence="2">Uncharacterized protein</fullName>
    </submittedName>
</protein>
<keyword evidence="3" id="KW-1185">Reference proteome</keyword>
<accession>A0A395RFW3</accession>